<evidence type="ECO:0000256" key="5">
    <source>
        <dbReference type="ARBA" id="ARBA00022989"/>
    </source>
</evidence>
<keyword evidence="6 8" id="KW-0472">Membrane</keyword>
<dbReference type="Pfam" id="PF00924">
    <property type="entry name" value="MS_channel_2nd"/>
    <property type="match status" value="1"/>
</dbReference>
<evidence type="ECO:0000313" key="11">
    <source>
        <dbReference type="EMBL" id="TGY89814.1"/>
    </source>
</evidence>
<dbReference type="InterPro" id="IPR006685">
    <property type="entry name" value="MscS_channel_2nd"/>
</dbReference>
<feature type="transmembrane region" description="Helical" evidence="8">
    <location>
        <begin position="51"/>
        <end position="77"/>
    </location>
</feature>
<feature type="transmembrane region" description="Helical" evidence="8">
    <location>
        <begin position="129"/>
        <end position="151"/>
    </location>
</feature>
<dbReference type="InterPro" id="IPR010920">
    <property type="entry name" value="LSM_dom_sf"/>
</dbReference>
<evidence type="ECO:0000256" key="8">
    <source>
        <dbReference type="SAM" id="Phobius"/>
    </source>
</evidence>
<feature type="transmembrane region" description="Helical" evidence="8">
    <location>
        <begin position="193"/>
        <end position="217"/>
    </location>
</feature>
<keyword evidence="4 8" id="KW-0812">Transmembrane</keyword>
<dbReference type="RefSeq" id="WP_135994311.1">
    <property type="nucleotide sequence ID" value="NZ_CP071057.1"/>
</dbReference>
<accession>A0A4S2H2Q0</accession>
<sequence length="412" mass="44354">MRQTPPVSDPAQGEAQPPADADVTEAVGGAFSRLRDAFDQLAAWVMQNETLALTALATAAGLYIAMLATRMIAAFVIKRFARRDETALPAIFSRAISKIGSLFLLIVAIALTVRLFAVPETVDELITGLLVIAVVIQTALLGQEIAVSLLLRRAQRAGEAGSGLANAVGVLKWLIIGLIWVLTFIILLDTAGIQVTALIAGLGVGGIAIGLAAQGIFSDLFASISILSDKPFKKGDFIIFGPPGGAQISGNVEEIGLRTTRIRALSGEQISVSNTDLLGERVHNYQRLERRRQVVPFGVLYQTPADIAEKIPQWVREDLEAIELLTFDRCHLIAFGDSSLNYELVFWVEAPEFVTFRDKTQEALLTIMRRFDAEGVDFAYPSRTLFLADPSGQPVDPRTVAAKAGAKGTRGG</sequence>
<evidence type="ECO:0000256" key="6">
    <source>
        <dbReference type="ARBA" id="ARBA00023136"/>
    </source>
</evidence>
<evidence type="ECO:0000256" key="1">
    <source>
        <dbReference type="ARBA" id="ARBA00004651"/>
    </source>
</evidence>
<reference evidence="11 12" key="1">
    <citation type="journal article" date="2017" name="Int. J. Syst. Evol. Microbiol.">
        <title>Marinicauda algicola sp. nov., isolated from a marine red alga Rhodosorus marinus.</title>
        <authorList>
            <person name="Jeong S.E."/>
            <person name="Jeon S.H."/>
            <person name="Chun B.H."/>
            <person name="Kim D.W."/>
            <person name="Jeon C.O."/>
        </authorList>
    </citation>
    <scope>NUCLEOTIDE SEQUENCE [LARGE SCALE GENOMIC DNA]</scope>
    <source>
        <strain evidence="11 12">JCM 31718</strain>
    </source>
</reference>
<dbReference type="SUPFAM" id="SSF50182">
    <property type="entry name" value="Sm-like ribonucleoproteins"/>
    <property type="match status" value="1"/>
</dbReference>
<dbReference type="InterPro" id="IPR023408">
    <property type="entry name" value="MscS_beta-dom_sf"/>
</dbReference>
<feature type="transmembrane region" description="Helical" evidence="8">
    <location>
        <begin position="98"/>
        <end position="117"/>
    </location>
</feature>
<dbReference type="InterPro" id="IPR011014">
    <property type="entry name" value="MscS_channel_TM-2"/>
</dbReference>
<keyword evidence="5 8" id="KW-1133">Transmembrane helix</keyword>
<evidence type="ECO:0000256" key="2">
    <source>
        <dbReference type="ARBA" id="ARBA00008017"/>
    </source>
</evidence>
<protein>
    <submittedName>
        <fullName evidence="11">Mechanosensitive ion channel family protein</fullName>
    </submittedName>
</protein>
<dbReference type="GO" id="GO:0008381">
    <property type="term" value="F:mechanosensitive monoatomic ion channel activity"/>
    <property type="evidence" value="ECO:0007669"/>
    <property type="project" value="UniProtKB-ARBA"/>
</dbReference>
<dbReference type="PANTHER" id="PTHR30566">
    <property type="entry name" value="YNAI-RELATED MECHANOSENSITIVE ION CHANNEL"/>
    <property type="match status" value="1"/>
</dbReference>
<comment type="caution">
    <text evidence="11">The sequence shown here is derived from an EMBL/GenBank/DDBJ whole genome shotgun (WGS) entry which is preliminary data.</text>
</comment>
<keyword evidence="3" id="KW-1003">Cell membrane</keyword>
<dbReference type="SUPFAM" id="SSF82689">
    <property type="entry name" value="Mechanosensitive channel protein MscS (YggB), C-terminal domain"/>
    <property type="match status" value="1"/>
</dbReference>
<proteinExistence type="inferred from homology"/>
<evidence type="ECO:0000313" key="12">
    <source>
        <dbReference type="Proteomes" id="UP000308054"/>
    </source>
</evidence>
<dbReference type="InterPro" id="IPR049142">
    <property type="entry name" value="MS_channel_1st"/>
</dbReference>
<keyword evidence="12" id="KW-1185">Reference proteome</keyword>
<feature type="transmembrane region" description="Helical" evidence="8">
    <location>
        <begin position="163"/>
        <end position="187"/>
    </location>
</feature>
<evidence type="ECO:0000256" key="3">
    <source>
        <dbReference type="ARBA" id="ARBA00022475"/>
    </source>
</evidence>
<organism evidence="11 12">
    <name type="scientific">Marinicauda algicola</name>
    <dbReference type="NCBI Taxonomy" id="2029849"/>
    <lineage>
        <taxon>Bacteria</taxon>
        <taxon>Pseudomonadati</taxon>
        <taxon>Pseudomonadota</taxon>
        <taxon>Alphaproteobacteria</taxon>
        <taxon>Maricaulales</taxon>
        <taxon>Maricaulaceae</taxon>
        <taxon>Marinicauda</taxon>
    </lineage>
</organism>
<evidence type="ECO:0000259" key="10">
    <source>
        <dbReference type="Pfam" id="PF21088"/>
    </source>
</evidence>
<dbReference type="AlphaFoldDB" id="A0A4S2H2Q0"/>
<feature type="domain" description="Mechanosensitive ion channel MscS" evidence="9">
    <location>
        <begin position="216"/>
        <end position="287"/>
    </location>
</feature>
<dbReference type="SUPFAM" id="SSF82861">
    <property type="entry name" value="Mechanosensitive channel protein MscS (YggB), transmembrane region"/>
    <property type="match status" value="1"/>
</dbReference>
<dbReference type="OrthoDB" id="9814206at2"/>
<comment type="similarity">
    <text evidence="2">Belongs to the MscS (TC 1.A.23) family.</text>
</comment>
<dbReference type="EMBL" id="SRXW01000001">
    <property type="protein sequence ID" value="TGY89814.1"/>
    <property type="molecule type" value="Genomic_DNA"/>
</dbReference>
<feature type="region of interest" description="Disordered" evidence="7">
    <location>
        <begin position="1"/>
        <end position="20"/>
    </location>
</feature>
<dbReference type="Proteomes" id="UP000308054">
    <property type="component" value="Unassembled WGS sequence"/>
</dbReference>
<dbReference type="Gene3D" id="3.30.70.100">
    <property type="match status" value="1"/>
</dbReference>
<dbReference type="Pfam" id="PF21088">
    <property type="entry name" value="MS_channel_1st"/>
    <property type="match status" value="1"/>
</dbReference>
<dbReference type="Gene3D" id="1.10.287.1260">
    <property type="match status" value="1"/>
</dbReference>
<dbReference type="GO" id="GO:0005886">
    <property type="term" value="C:plasma membrane"/>
    <property type="evidence" value="ECO:0007669"/>
    <property type="project" value="UniProtKB-SubCell"/>
</dbReference>
<name>A0A4S2H2Q0_9PROT</name>
<evidence type="ECO:0000256" key="4">
    <source>
        <dbReference type="ARBA" id="ARBA00022692"/>
    </source>
</evidence>
<dbReference type="InterPro" id="IPR011066">
    <property type="entry name" value="MscS_channel_C_sf"/>
</dbReference>
<feature type="domain" description="Mechanosensitive ion channel transmembrane helices 2/3" evidence="10">
    <location>
        <begin position="178"/>
        <end position="214"/>
    </location>
</feature>
<comment type="subcellular location">
    <subcellularLocation>
        <location evidence="1">Cell membrane</location>
        <topology evidence="1">Multi-pass membrane protein</topology>
    </subcellularLocation>
</comment>
<gene>
    <name evidence="11" type="ORF">E5163_01350</name>
</gene>
<dbReference type="Gene3D" id="2.30.30.60">
    <property type="match status" value="1"/>
</dbReference>
<evidence type="ECO:0000256" key="7">
    <source>
        <dbReference type="SAM" id="MobiDB-lite"/>
    </source>
</evidence>
<evidence type="ECO:0000259" key="9">
    <source>
        <dbReference type="Pfam" id="PF00924"/>
    </source>
</evidence>
<dbReference type="PANTHER" id="PTHR30566:SF25">
    <property type="entry name" value="INNER MEMBRANE PROTEIN"/>
    <property type="match status" value="1"/>
</dbReference>